<dbReference type="InterPro" id="IPR010316">
    <property type="entry name" value="AlkA_N"/>
</dbReference>
<dbReference type="PANTHER" id="PTHR43003">
    <property type="entry name" value="DNA-3-METHYLADENINE GLYCOSYLASE"/>
    <property type="match status" value="1"/>
</dbReference>
<dbReference type="GO" id="GO:0032993">
    <property type="term" value="C:protein-DNA complex"/>
    <property type="evidence" value="ECO:0007669"/>
    <property type="project" value="TreeGrafter"/>
</dbReference>
<gene>
    <name evidence="11" type="ORF">EII34_03525</name>
</gene>
<dbReference type="EC" id="3.2.2.21" evidence="3"/>
<dbReference type="InterPro" id="IPR035451">
    <property type="entry name" value="Ada-like_dom_sf"/>
</dbReference>
<organism evidence="11 12">
    <name type="scientific">Arachnia propionica</name>
    <dbReference type="NCBI Taxonomy" id="1750"/>
    <lineage>
        <taxon>Bacteria</taxon>
        <taxon>Bacillati</taxon>
        <taxon>Actinomycetota</taxon>
        <taxon>Actinomycetes</taxon>
        <taxon>Propionibacteriales</taxon>
        <taxon>Propionibacteriaceae</taxon>
        <taxon>Arachnia</taxon>
    </lineage>
</organism>
<comment type="caution">
    <text evidence="11">The sequence shown here is derived from an EMBL/GenBank/DDBJ whole genome shotgun (WGS) entry which is preliminary data.</text>
</comment>
<evidence type="ECO:0000313" key="11">
    <source>
        <dbReference type="EMBL" id="RRD06705.1"/>
    </source>
</evidence>
<dbReference type="GO" id="GO:0032131">
    <property type="term" value="F:alkylated DNA binding"/>
    <property type="evidence" value="ECO:0007669"/>
    <property type="project" value="TreeGrafter"/>
</dbReference>
<keyword evidence="4" id="KW-0489">Methyltransferase</keyword>
<protein>
    <recommendedName>
        <fullName evidence="3">DNA-3-methyladenine glycosylase II</fullName>
        <ecNumber evidence="3">3.2.2.21</ecNumber>
    </recommendedName>
</protein>
<dbReference type="Proteomes" id="UP000280819">
    <property type="component" value="Unassembled WGS sequence"/>
</dbReference>
<comment type="cofactor">
    <cofactor evidence="2">
        <name>Zn(2+)</name>
        <dbReference type="ChEBI" id="CHEBI:29105"/>
    </cofactor>
</comment>
<feature type="domain" description="HTH araC/xylS-type" evidence="10">
    <location>
        <begin position="90"/>
        <end position="188"/>
    </location>
</feature>
<sequence>MTSLPMSPDACYRACAGRESAWDGHFVLGVTSTGIYCRPSCPARIPRRENCRFFVTAAAAVAAGFRACLRCRPDRVPGMAGWDEGADLAARAVRLIRDGVIDDIGVQGLAARLGVGTRTLNRVLAAEVGAAAQQLNQTRRAHTARALMDQTSWSLAEIAAVSGFGSSRQFRDVMRAEFGMAPSRLRRLPSRERGEGARMRLVLRLPGARGEAARAMLGAFRAHAVAGVERVTHQDVTRLIRTEAGAVLARTDCAGRVELDLPGLAALTTAVKAVRRWLASDADPAVADQHLARDPLLAPLIAARPGLRVPGVIDGAEFAMMTVLGQLISLSAARTVAERLIRGFGEDAAGLGEQWRFAPSAEVVAEAGVDRLREDLRLTRTKAGALHQLAVLVGSGLRLEPDADRTEVRHRLLGIKGVGPWTTEFIALRALGDLDACPAGDLVLRRVLGLGTTREVFARAVGWSPWRGHAIMHLWTEASYT</sequence>
<reference evidence="11 12" key="1">
    <citation type="submission" date="2018-11" db="EMBL/GenBank/DDBJ databases">
        <title>Genomes From Bacteria Associated with the Canine Oral Cavity: a Test Case for Automated Genome-Based Taxonomic Assignment.</title>
        <authorList>
            <person name="Coil D.A."/>
            <person name="Jospin G."/>
            <person name="Darling A.E."/>
            <person name="Wallis C."/>
            <person name="Davis I.J."/>
            <person name="Harris S."/>
            <person name="Eisen J.A."/>
            <person name="Holcombe L.J."/>
            <person name="O'Flynn C."/>
        </authorList>
    </citation>
    <scope>NUCLEOTIDE SEQUENCE [LARGE SCALE GENOMIC DNA]</scope>
    <source>
        <strain evidence="11 12">OH887_COT-365</strain>
    </source>
</reference>
<dbReference type="SMART" id="SM01009">
    <property type="entry name" value="AlkA_N"/>
    <property type="match status" value="1"/>
</dbReference>
<dbReference type="Gene3D" id="3.40.10.10">
    <property type="entry name" value="DNA Methylphosphotriester Repair Domain"/>
    <property type="match status" value="1"/>
</dbReference>
<dbReference type="Gene3D" id="1.10.10.60">
    <property type="entry name" value="Homeodomain-like"/>
    <property type="match status" value="1"/>
</dbReference>
<dbReference type="InterPro" id="IPR011257">
    <property type="entry name" value="DNA_glycosylase"/>
</dbReference>
<dbReference type="GO" id="GO:0006285">
    <property type="term" value="P:base-excision repair, AP site formation"/>
    <property type="evidence" value="ECO:0007669"/>
    <property type="project" value="TreeGrafter"/>
</dbReference>
<dbReference type="InterPro" id="IPR023170">
    <property type="entry name" value="HhH_base_excis_C"/>
</dbReference>
<dbReference type="EMBL" id="RQZG01000002">
    <property type="protein sequence ID" value="RRD06705.1"/>
    <property type="molecule type" value="Genomic_DNA"/>
</dbReference>
<name>A0A3P1TBX0_9ACTN</name>
<dbReference type="Pfam" id="PF12833">
    <property type="entry name" value="HTH_18"/>
    <property type="match status" value="1"/>
</dbReference>
<accession>A0A3P1TBX0</accession>
<dbReference type="GO" id="GO:0005737">
    <property type="term" value="C:cytoplasm"/>
    <property type="evidence" value="ECO:0007669"/>
    <property type="project" value="TreeGrafter"/>
</dbReference>
<dbReference type="InterPro" id="IPR003265">
    <property type="entry name" value="HhH-GPD_domain"/>
</dbReference>
<dbReference type="InterPro" id="IPR004026">
    <property type="entry name" value="Ada_DNA_repair_Zn-bd"/>
</dbReference>
<dbReference type="SUPFAM" id="SSF48150">
    <property type="entry name" value="DNA-glycosylase"/>
    <property type="match status" value="1"/>
</dbReference>
<dbReference type="RefSeq" id="WP_124842972.1">
    <property type="nucleotide sequence ID" value="NZ_RQZG01000002.1"/>
</dbReference>
<keyword evidence="8" id="KW-0804">Transcription</keyword>
<keyword evidence="7" id="KW-0010">Activator</keyword>
<dbReference type="Pfam" id="PF06029">
    <property type="entry name" value="AlkA_N"/>
    <property type="match status" value="1"/>
</dbReference>
<evidence type="ECO:0000256" key="8">
    <source>
        <dbReference type="ARBA" id="ARBA00023163"/>
    </source>
</evidence>
<evidence type="ECO:0000256" key="9">
    <source>
        <dbReference type="ARBA" id="ARBA00023204"/>
    </source>
</evidence>
<dbReference type="SMART" id="SM00342">
    <property type="entry name" value="HTH_ARAC"/>
    <property type="match status" value="1"/>
</dbReference>
<proteinExistence type="predicted"/>
<dbReference type="SUPFAM" id="SSF46689">
    <property type="entry name" value="Homeodomain-like"/>
    <property type="match status" value="1"/>
</dbReference>
<dbReference type="SMART" id="SM00478">
    <property type="entry name" value="ENDO3c"/>
    <property type="match status" value="1"/>
</dbReference>
<dbReference type="Gene3D" id="3.30.310.20">
    <property type="entry name" value="DNA-3-methyladenine glycosylase AlkA, N-terminal domain"/>
    <property type="match status" value="1"/>
</dbReference>
<dbReference type="GO" id="GO:0043565">
    <property type="term" value="F:sequence-specific DNA binding"/>
    <property type="evidence" value="ECO:0007669"/>
    <property type="project" value="InterPro"/>
</dbReference>
<keyword evidence="4" id="KW-0808">Transferase</keyword>
<dbReference type="SUPFAM" id="SSF57884">
    <property type="entry name" value="Ada DNA repair protein, N-terminal domain (N-Ada 10)"/>
    <property type="match status" value="1"/>
</dbReference>
<evidence type="ECO:0000256" key="6">
    <source>
        <dbReference type="ARBA" id="ARBA00023015"/>
    </source>
</evidence>
<evidence type="ECO:0000256" key="4">
    <source>
        <dbReference type="ARBA" id="ARBA00022603"/>
    </source>
</evidence>
<dbReference type="GO" id="GO:0008168">
    <property type="term" value="F:methyltransferase activity"/>
    <property type="evidence" value="ECO:0007669"/>
    <property type="project" value="UniProtKB-KW"/>
</dbReference>
<dbReference type="GO" id="GO:0032259">
    <property type="term" value="P:methylation"/>
    <property type="evidence" value="ECO:0007669"/>
    <property type="project" value="UniProtKB-KW"/>
</dbReference>
<dbReference type="PANTHER" id="PTHR43003:SF13">
    <property type="entry name" value="DNA-3-METHYLADENINE GLYCOSYLASE 2"/>
    <property type="match status" value="1"/>
</dbReference>
<keyword evidence="6" id="KW-0805">Transcription regulation</keyword>
<dbReference type="GO" id="GO:0008725">
    <property type="term" value="F:DNA-3-methyladenine glycosylase activity"/>
    <property type="evidence" value="ECO:0007669"/>
    <property type="project" value="TreeGrafter"/>
</dbReference>
<evidence type="ECO:0000256" key="3">
    <source>
        <dbReference type="ARBA" id="ARBA00012000"/>
    </source>
</evidence>
<evidence type="ECO:0000256" key="2">
    <source>
        <dbReference type="ARBA" id="ARBA00001947"/>
    </source>
</evidence>
<evidence type="ECO:0000256" key="1">
    <source>
        <dbReference type="ARBA" id="ARBA00000086"/>
    </source>
</evidence>
<dbReference type="Gene3D" id="1.10.1670.10">
    <property type="entry name" value="Helix-hairpin-Helix base-excision DNA repair enzymes (C-terminal)"/>
    <property type="match status" value="1"/>
</dbReference>
<evidence type="ECO:0000256" key="7">
    <source>
        <dbReference type="ARBA" id="ARBA00023159"/>
    </source>
</evidence>
<dbReference type="GO" id="GO:0043916">
    <property type="term" value="F:DNA-7-methylguanine glycosylase activity"/>
    <property type="evidence" value="ECO:0007669"/>
    <property type="project" value="TreeGrafter"/>
</dbReference>
<keyword evidence="5" id="KW-0227">DNA damage</keyword>
<dbReference type="PROSITE" id="PS01124">
    <property type="entry name" value="HTH_ARAC_FAMILY_2"/>
    <property type="match status" value="1"/>
</dbReference>
<dbReference type="OrthoDB" id="9811249at2"/>
<evidence type="ECO:0000256" key="5">
    <source>
        <dbReference type="ARBA" id="ARBA00022763"/>
    </source>
</evidence>
<dbReference type="AlphaFoldDB" id="A0A3P1TBX0"/>
<dbReference type="InterPro" id="IPR037046">
    <property type="entry name" value="AlkA_N_sf"/>
</dbReference>
<evidence type="ECO:0000259" key="10">
    <source>
        <dbReference type="PROSITE" id="PS01124"/>
    </source>
</evidence>
<comment type="catalytic activity">
    <reaction evidence="1">
        <text>Hydrolysis of alkylated DNA, releasing 3-methyladenine, 3-methylguanine, 7-methylguanine and 7-methyladenine.</text>
        <dbReference type="EC" id="3.2.2.21"/>
    </reaction>
</comment>
<dbReference type="InterPro" id="IPR051912">
    <property type="entry name" value="Alkylbase_DNA_Glycosylase/TA"/>
</dbReference>
<dbReference type="GO" id="GO:0003700">
    <property type="term" value="F:DNA-binding transcription factor activity"/>
    <property type="evidence" value="ECO:0007669"/>
    <property type="project" value="InterPro"/>
</dbReference>
<keyword evidence="9" id="KW-0234">DNA repair</keyword>
<dbReference type="GO" id="GO:0006307">
    <property type="term" value="P:DNA alkylation repair"/>
    <property type="evidence" value="ECO:0007669"/>
    <property type="project" value="TreeGrafter"/>
</dbReference>
<dbReference type="InterPro" id="IPR009057">
    <property type="entry name" value="Homeodomain-like_sf"/>
</dbReference>
<dbReference type="SUPFAM" id="SSF55945">
    <property type="entry name" value="TATA-box binding protein-like"/>
    <property type="match status" value="1"/>
</dbReference>
<dbReference type="Pfam" id="PF02805">
    <property type="entry name" value="Ada_Zn_binding"/>
    <property type="match status" value="1"/>
</dbReference>
<dbReference type="InterPro" id="IPR018060">
    <property type="entry name" value="HTH_AraC"/>
</dbReference>
<evidence type="ECO:0000313" key="12">
    <source>
        <dbReference type="Proteomes" id="UP000280819"/>
    </source>
</evidence>
<dbReference type="GO" id="GO:0008270">
    <property type="term" value="F:zinc ion binding"/>
    <property type="evidence" value="ECO:0007669"/>
    <property type="project" value="InterPro"/>
</dbReference>
<dbReference type="Gene3D" id="1.10.340.30">
    <property type="entry name" value="Hypothetical protein, domain 2"/>
    <property type="match status" value="1"/>
</dbReference>